<dbReference type="SUPFAM" id="SSF51338">
    <property type="entry name" value="Composite domain of metallo-dependent hydrolases"/>
    <property type="match status" value="1"/>
</dbReference>
<protein>
    <submittedName>
        <fullName evidence="2">Amidohydrolase</fullName>
        <ecNumber evidence="2">3.5.-.-</ecNumber>
    </submittedName>
</protein>
<dbReference type="Gene3D" id="3.20.20.140">
    <property type="entry name" value="Metal-dependent hydrolases"/>
    <property type="match status" value="1"/>
</dbReference>
<evidence type="ECO:0000259" key="1">
    <source>
        <dbReference type="Pfam" id="PF07969"/>
    </source>
</evidence>
<organism evidence="2 3">
    <name type="scientific">Nocardioides eburneus</name>
    <dbReference type="NCBI Taxonomy" id="3231482"/>
    <lineage>
        <taxon>Bacteria</taxon>
        <taxon>Bacillati</taxon>
        <taxon>Actinomycetota</taxon>
        <taxon>Actinomycetes</taxon>
        <taxon>Propionibacteriales</taxon>
        <taxon>Nocardioidaceae</taxon>
        <taxon>Nocardioides</taxon>
    </lineage>
</organism>
<evidence type="ECO:0000313" key="3">
    <source>
        <dbReference type="Proteomes" id="UP001556631"/>
    </source>
</evidence>
<dbReference type="InterPro" id="IPR011059">
    <property type="entry name" value="Metal-dep_hydrolase_composite"/>
</dbReference>
<reference evidence="2 3" key="1">
    <citation type="submission" date="2024-07" db="EMBL/GenBank/DDBJ databases">
        <authorList>
            <person name="Lee S."/>
            <person name="Kang M."/>
        </authorList>
    </citation>
    <scope>NUCLEOTIDE SEQUENCE [LARGE SCALE GENOMIC DNA]</scope>
    <source>
        <strain evidence="2 3">DS6</strain>
    </source>
</reference>
<dbReference type="SUPFAM" id="SSF51556">
    <property type="entry name" value="Metallo-dependent hydrolases"/>
    <property type="match status" value="1"/>
</dbReference>
<keyword evidence="3" id="KW-1185">Reference proteome</keyword>
<dbReference type="InterPro" id="IPR032466">
    <property type="entry name" value="Metal_Hydrolase"/>
</dbReference>
<dbReference type="Gene3D" id="2.30.40.10">
    <property type="entry name" value="Urease, subunit C, domain 1"/>
    <property type="match status" value="1"/>
</dbReference>
<dbReference type="RefSeq" id="WP_367994499.1">
    <property type="nucleotide sequence ID" value="NZ_JBFPJR010000022.1"/>
</dbReference>
<gene>
    <name evidence="2" type="ORF">AB3X52_12930</name>
</gene>
<keyword evidence="2" id="KW-0378">Hydrolase</keyword>
<dbReference type="CDD" id="cd01300">
    <property type="entry name" value="YtcJ_like"/>
    <property type="match status" value="1"/>
</dbReference>
<name>A0ABV3T010_9ACTN</name>
<dbReference type="PANTHER" id="PTHR22642">
    <property type="entry name" value="IMIDAZOLONEPROPIONASE"/>
    <property type="match status" value="1"/>
</dbReference>
<dbReference type="EMBL" id="JBFPJR010000022">
    <property type="protein sequence ID" value="MEX0428528.1"/>
    <property type="molecule type" value="Genomic_DNA"/>
</dbReference>
<feature type="domain" description="Amidohydrolase 3" evidence="1">
    <location>
        <begin position="68"/>
        <end position="554"/>
    </location>
</feature>
<dbReference type="Pfam" id="PF07969">
    <property type="entry name" value="Amidohydro_3"/>
    <property type="match status" value="1"/>
</dbReference>
<comment type="caution">
    <text evidence="2">The sequence shown here is derived from an EMBL/GenBank/DDBJ whole genome shotgun (WGS) entry which is preliminary data.</text>
</comment>
<dbReference type="InterPro" id="IPR033932">
    <property type="entry name" value="YtcJ-like"/>
</dbReference>
<dbReference type="GO" id="GO:0016787">
    <property type="term" value="F:hydrolase activity"/>
    <property type="evidence" value="ECO:0007669"/>
    <property type="project" value="UniProtKB-KW"/>
</dbReference>
<dbReference type="EC" id="3.5.-.-" evidence="2"/>
<dbReference type="InterPro" id="IPR013108">
    <property type="entry name" value="Amidohydro_3"/>
</dbReference>
<evidence type="ECO:0000313" key="2">
    <source>
        <dbReference type="EMBL" id="MEX0428528.1"/>
    </source>
</evidence>
<proteinExistence type="predicted"/>
<dbReference type="PANTHER" id="PTHR22642:SF21">
    <property type="entry name" value="PERIPLASMIC PROTEIN"/>
    <property type="match status" value="1"/>
</dbReference>
<dbReference type="Gene3D" id="3.10.310.70">
    <property type="match status" value="1"/>
</dbReference>
<dbReference type="Proteomes" id="UP001556631">
    <property type="component" value="Unassembled WGS sequence"/>
</dbReference>
<accession>A0ABV3T010</accession>
<sequence>MATPTMPVGGVQPHDGATTPADLVVRNGKIYTGDRDNPTATAAAIKDGVFVAVGDDATVASHIGHRTRIIDALGKRIIPGLNDSHTHVIRGGNNYLLELRWDGVRSLKHALQMLREQAARTPEGQWVRVVGGWTAEQFAEKRLPTLKELNDAAPNTPVFVLHLYQSALLNKAALRAVGYTKDTPNPLGGQIVRDHSGEPTGLLLAAPGAALLYSTLGKGPHLSEEQKEESTKHFFRELNRFGLTSAIDAAGGFQDFPDDYGTITALADRGELSVRVAYHLFPQTAGQEIDDLKRWIGMVSPGDGDEWLRANGAGENLAWSPADFENFAEPRPQLTNRAAGELEEAARLLLEHGWGFRLHATYDETIRHNLDVFEKIARDLGQDTLGVPWLFDHAETISDQSIDRVKALGGNVAIQNRMYFQGKVFKDRYGNLATEWAPPVTKLLDAGLVVGAGTDATRVSSYNPWLSLHWLTTGTDIGGNRLYSPENIVDRETALEMYTVSGAKLTGEADKKGTISVGKYGDLAILTEDYFAVSDDRIPFIEAAVTVAGGKVVYANDEYDGQAVPLPEISVDWSPVKAYGGYHSEPTGVRQARAFLDAAADSKEQSTWRASRGETVSDYGALGDDFC</sequence>